<accession>K5X0Z3</accession>
<keyword evidence="2" id="KW-1185">Reference proteome</keyword>
<dbReference type="GeneID" id="18915794"/>
<evidence type="ECO:0000313" key="2">
    <source>
        <dbReference type="Proteomes" id="UP000008370"/>
    </source>
</evidence>
<dbReference type="AlphaFoldDB" id="K5X0Z3"/>
<evidence type="ECO:0000313" key="1">
    <source>
        <dbReference type="EMBL" id="EKM56412.1"/>
    </source>
</evidence>
<sequence length="74" mass="8280">MQVQNRLLRPRCRFGSSGARRASNASLLDALHDLHYPPPLRLWLAAVLDALLLVSASYRLCAFSQVSDSVLQSW</sequence>
<organism evidence="1 2">
    <name type="scientific">Phanerochaete carnosa (strain HHB-10118-sp)</name>
    <name type="common">White-rot fungus</name>
    <name type="synonym">Peniophora carnosa</name>
    <dbReference type="NCBI Taxonomy" id="650164"/>
    <lineage>
        <taxon>Eukaryota</taxon>
        <taxon>Fungi</taxon>
        <taxon>Dikarya</taxon>
        <taxon>Basidiomycota</taxon>
        <taxon>Agaricomycotina</taxon>
        <taxon>Agaricomycetes</taxon>
        <taxon>Polyporales</taxon>
        <taxon>Phanerochaetaceae</taxon>
        <taxon>Phanerochaete</taxon>
    </lineage>
</organism>
<reference evidence="1 2" key="1">
    <citation type="journal article" date="2012" name="BMC Genomics">
        <title>Comparative genomics of the white-rot fungi, Phanerochaete carnosa and P. chrysosporium, to elucidate the genetic basis of the distinct wood types they colonize.</title>
        <authorList>
            <person name="Suzuki H."/>
            <person name="MacDonald J."/>
            <person name="Syed K."/>
            <person name="Salamov A."/>
            <person name="Hori C."/>
            <person name="Aerts A."/>
            <person name="Henrissat B."/>
            <person name="Wiebenga A."/>
            <person name="vanKuyk P.A."/>
            <person name="Barry K."/>
            <person name="Lindquist E."/>
            <person name="LaButti K."/>
            <person name="Lapidus A."/>
            <person name="Lucas S."/>
            <person name="Coutinho P."/>
            <person name="Gong Y."/>
            <person name="Samejima M."/>
            <person name="Mahadevan R."/>
            <person name="Abou-Zaid M."/>
            <person name="de Vries R.P."/>
            <person name="Igarashi K."/>
            <person name="Yadav J.S."/>
            <person name="Grigoriev I.V."/>
            <person name="Master E.R."/>
        </authorList>
    </citation>
    <scope>NUCLEOTIDE SEQUENCE [LARGE SCALE GENOMIC DNA]</scope>
    <source>
        <strain evidence="1 2">HHB-10118-sp</strain>
    </source>
</reference>
<proteinExistence type="predicted"/>
<dbReference type="RefSeq" id="XP_007394262.1">
    <property type="nucleotide sequence ID" value="XM_007394200.1"/>
</dbReference>
<name>K5X0Z3_PHACS</name>
<dbReference type="Proteomes" id="UP000008370">
    <property type="component" value="Unassembled WGS sequence"/>
</dbReference>
<dbReference type="KEGG" id="pco:PHACADRAFT_253505"/>
<dbReference type="InParanoid" id="K5X0Z3"/>
<gene>
    <name evidence="1" type="ORF">PHACADRAFT_253505</name>
</gene>
<dbReference type="EMBL" id="JH930471">
    <property type="protein sequence ID" value="EKM56412.1"/>
    <property type="molecule type" value="Genomic_DNA"/>
</dbReference>
<dbReference type="HOGENOM" id="CLU_2688606_0_0_1"/>
<protein>
    <submittedName>
        <fullName evidence="1">Uncharacterized protein</fullName>
    </submittedName>
</protein>